<sequence length="646" mass="72197">MASPPPSTFHHSLGPWSFFASGYAISLFAMALLLNRIQNIVVPGRRPPQHHARSSPNLRSRWVLLRLVLPSVLPIDLSTTYPRVVLRLPSMYLILKSLLLWSILLLQAADCFPPSPWKPLRLLDEWAAHKEMDEICWSTFLAICGALCIGALTKGLEGVGTTSASPFNLFGYSFMLHFYSSPLTHLVKPEGLPSRPDLNVIFTIYVPLFQLAMIHFIGAKQSWSNQRLIPTTICSVLTLAHFHWVLWFSPSSYPLLNYVSCVFESLLVLVIILAFSLNILTQLLLEGSITRLFIGHTTSLMPKWDEDFSIVLFRLGIASLDATSVAGLGNEVSCIALTDHAETPKHQVQYGEAEMNRFGVSSITHATEYHGGRHTRMDGFSNEIRRVRVSSPSHGDSMVDATWFNEFRRFGFASVRFGIGVWRMVGRLLRGHPVFSRPPVASSGQTQDLGAQSLVVYHQGETKPSTPDRDIYERFLSGEALSDDDDDDFSPPKSPITQHDDDDDDDVGDTSDEEVDTLVLFRDLSAASTSSTSAPVLLAHMTDTSSSPLTRRRYRSLVSGQEDPERSAWETFVNSRRAANRPGPAVNERNCVICITEERQIICWPCRCLALCDDCRQNLASRHSASKHTCPCCRQQVEGFSRIYIP</sequence>
<dbReference type="Proteomes" id="UP000759537">
    <property type="component" value="Unassembled WGS sequence"/>
</dbReference>
<feature type="transmembrane region" description="Helical" evidence="3">
    <location>
        <begin position="228"/>
        <end position="246"/>
    </location>
</feature>
<dbReference type="InterPro" id="IPR001841">
    <property type="entry name" value="Znf_RING"/>
</dbReference>
<evidence type="ECO:0000259" key="4">
    <source>
        <dbReference type="PROSITE" id="PS50089"/>
    </source>
</evidence>
<dbReference type="PANTHER" id="PTHR22696">
    <property type="entry name" value="E3 UBIQUITIN-PROTEIN LIGASE RNF26"/>
    <property type="match status" value="1"/>
</dbReference>
<dbReference type="GO" id="GO:0006511">
    <property type="term" value="P:ubiquitin-dependent protein catabolic process"/>
    <property type="evidence" value="ECO:0007669"/>
    <property type="project" value="TreeGrafter"/>
</dbReference>
<feature type="region of interest" description="Disordered" evidence="2">
    <location>
        <begin position="480"/>
        <end position="511"/>
    </location>
</feature>
<evidence type="ECO:0000256" key="3">
    <source>
        <dbReference type="SAM" id="Phobius"/>
    </source>
</evidence>
<keyword evidence="1" id="KW-0862">Zinc</keyword>
<dbReference type="GO" id="GO:0061630">
    <property type="term" value="F:ubiquitin protein ligase activity"/>
    <property type="evidence" value="ECO:0007669"/>
    <property type="project" value="TreeGrafter"/>
</dbReference>
<gene>
    <name evidence="5" type="ORF">DFH94DRAFT_632238</name>
</gene>
<evidence type="ECO:0000256" key="2">
    <source>
        <dbReference type="SAM" id="MobiDB-lite"/>
    </source>
</evidence>
<dbReference type="InterPro" id="IPR013083">
    <property type="entry name" value="Znf_RING/FYVE/PHD"/>
</dbReference>
<dbReference type="OrthoDB" id="66726at2759"/>
<feature type="domain" description="RING-type" evidence="4">
    <location>
        <begin position="591"/>
        <end position="634"/>
    </location>
</feature>
<comment type="caution">
    <text evidence="5">The sequence shown here is derived from an EMBL/GenBank/DDBJ whole genome shotgun (WGS) entry which is preliminary data.</text>
</comment>
<feature type="compositionally biased region" description="Acidic residues" evidence="2">
    <location>
        <begin position="500"/>
        <end position="511"/>
    </location>
</feature>
<reference evidence="5" key="1">
    <citation type="submission" date="2019-10" db="EMBL/GenBank/DDBJ databases">
        <authorList>
            <consortium name="DOE Joint Genome Institute"/>
            <person name="Kuo A."/>
            <person name="Miyauchi S."/>
            <person name="Kiss E."/>
            <person name="Drula E."/>
            <person name="Kohler A."/>
            <person name="Sanchez-Garcia M."/>
            <person name="Andreopoulos B."/>
            <person name="Barry K.W."/>
            <person name="Bonito G."/>
            <person name="Buee M."/>
            <person name="Carver A."/>
            <person name="Chen C."/>
            <person name="Cichocki N."/>
            <person name="Clum A."/>
            <person name="Culley D."/>
            <person name="Crous P.W."/>
            <person name="Fauchery L."/>
            <person name="Girlanda M."/>
            <person name="Hayes R."/>
            <person name="Keri Z."/>
            <person name="LaButti K."/>
            <person name="Lipzen A."/>
            <person name="Lombard V."/>
            <person name="Magnuson J."/>
            <person name="Maillard F."/>
            <person name="Morin E."/>
            <person name="Murat C."/>
            <person name="Nolan M."/>
            <person name="Ohm R."/>
            <person name="Pangilinan J."/>
            <person name="Pereira M."/>
            <person name="Perotto S."/>
            <person name="Peter M."/>
            <person name="Riley R."/>
            <person name="Sitrit Y."/>
            <person name="Stielow B."/>
            <person name="Szollosi G."/>
            <person name="Zifcakova L."/>
            <person name="Stursova M."/>
            <person name="Spatafora J.W."/>
            <person name="Tedersoo L."/>
            <person name="Vaario L.-M."/>
            <person name="Yamada A."/>
            <person name="Yan M."/>
            <person name="Wang P."/>
            <person name="Xu J."/>
            <person name="Bruns T."/>
            <person name="Baldrian P."/>
            <person name="Vilgalys R."/>
            <person name="Henrissat B."/>
            <person name="Grigoriev I.V."/>
            <person name="Hibbett D."/>
            <person name="Nagy L.G."/>
            <person name="Martin F.M."/>
        </authorList>
    </citation>
    <scope>NUCLEOTIDE SEQUENCE</scope>
    <source>
        <strain evidence="5">Prilba</strain>
    </source>
</reference>
<keyword evidence="1" id="KW-0479">Metal-binding</keyword>
<evidence type="ECO:0000256" key="1">
    <source>
        <dbReference type="PROSITE-ProRule" id="PRU00175"/>
    </source>
</evidence>
<organism evidence="5 6">
    <name type="scientific">Russula ochroleuca</name>
    <dbReference type="NCBI Taxonomy" id="152965"/>
    <lineage>
        <taxon>Eukaryota</taxon>
        <taxon>Fungi</taxon>
        <taxon>Dikarya</taxon>
        <taxon>Basidiomycota</taxon>
        <taxon>Agaricomycotina</taxon>
        <taxon>Agaricomycetes</taxon>
        <taxon>Russulales</taxon>
        <taxon>Russulaceae</taxon>
        <taxon>Russula</taxon>
    </lineage>
</organism>
<reference evidence="5" key="2">
    <citation type="journal article" date="2020" name="Nat. Commun.">
        <title>Large-scale genome sequencing of mycorrhizal fungi provides insights into the early evolution of symbiotic traits.</title>
        <authorList>
            <person name="Miyauchi S."/>
            <person name="Kiss E."/>
            <person name="Kuo A."/>
            <person name="Drula E."/>
            <person name="Kohler A."/>
            <person name="Sanchez-Garcia M."/>
            <person name="Morin E."/>
            <person name="Andreopoulos B."/>
            <person name="Barry K.W."/>
            <person name="Bonito G."/>
            <person name="Buee M."/>
            <person name="Carver A."/>
            <person name="Chen C."/>
            <person name="Cichocki N."/>
            <person name="Clum A."/>
            <person name="Culley D."/>
            <person name="Crous P.W."/>
            <person name="Fauchery L."/>
            <person name="Girlanda M."/>
            <person name="Hayes R.D."/>
            <person name="Keri Z."/>
            <person name="LaButti K."/>
            <person name="Lipzen A."/>
            <person name="Lombard V."/>
            <person name="Magnuson J."/>
            <person name="Maillard F."/>
            <person name="Murat C."/>
            <person name="Nolan M."/>
            <person name="Ohm R.A."/>
            <person name="Pangilinan J."/>
            <person name="Pereira M.F."/>
            <person name="Perotto S."/>
            <person name="Peter M."/>
            <person name="Pfister S."/>
            <person name="Riley R."/>
            <person name="Sitrit Y."/>
            <person name="Stielow J.B."/>
            <person name="Szollosi G."/>
            <person name="Zifcakova L."/>
            <person name="Stursova M."/>
            <person name="Spatafora J.W."/>
            <person name="Tedersoo L."/>
            <person name="Vaario L.M."/>
            <person name="Yamada A."/>
            <person name="Yan M."/>
            <person name="Wang P."/>
            <person name="Xu J."/>
            <person name="Bruns T."/>
            <person name="Baldrian P."/>
            <person name="Vilgalys R."/>
            <person name="Dunand C."/>
            <person name="Henrissat B."/>
            <person name="Grigoriev I.V."/>
            <person name="Hibbett D."/>
            <person name="Nagy L.G."/>
            <person name="Martin F.M."/>
        </authorList>
    </citation>
    <scope>NUCLEOTIDE SEQUENCE</scope>
    <source>
        <strain evidence="5">Prilba</strain>
    </source>
</reference>
<dbReference type="GO" id="GO:0008270">
    <property type="term" value="F:zinc ion binding"/>
    <property type="evidence" value="ECO:0007669"/>
    <property type="project" value="UniProtKB-KW"/>
</dbReference>
<keyword evidence="3" id="KW-1133">Transmembrane helix</keyword>
<accession>A0A9P5MUY6</accession>
<dbReference type="GO" id="GO:0016567">
    <property type="term" value="P:protein ubiquitination"/>
    <property type="evidence" value="ECO:0007669"/>
    <property type="project" value="TreeGrafter"/>
</dbReference>
<dbReference type="Gene3D" id="3.30.40.10">
    <property type="entry name" value="Zinc/RING finger domain, C3HC4 (zinc finger)"/>
    <property type="match status" value="1"/>
</dbReference>
<evidence type="ECO:0000313" key="6">
    <source>
        <dbReference type="Proteomes" id="UP000759537"/>
    </source>
</evidence>
<keyword evidence="3" id="KW-0472">Membrane</keyword>
<keyword evidence="6" id="KW-1185">Reference proteome</keyword>
<evidence type="ECO:0000313" key="5">
    <source>
        <dbReference type="EMBL" id="KAF8479306.1"/>
    </source>
</evidence>
<keyword evidence="3" id="KW-0812">Transmembrane</keyword>
<proteinExistence type="predicted"/>
<feature type="transmembrane region" description="Helical" evidence="3">
    <location>
        <begin position="198"/>
        <end position="216"/>
    </location>
</feature>
<dbReference type="AlphaFoldDB" id="A0A9P5MUY6"/>
<keyword evidence="1" id="KW-0863">Zinc-finger</keyword>
<dbReference type="Pfam" id="PF13920">
    <property type="entry name" value="zf-C3HC4_3"/>
    <property type="match status" value="1"/>
</dbReference>
<name>A0A9P5MUY6_9AGAM</name>
<feature type="transmembrane region" description="Helical" evidence="3">
    <location>
        <begin position="20"/>
        <end position="42"/>
    </location>
</feature>
<dbReference type="PROSITE" id="PS50089">
    <property type="entry name" value="ZF_RING_2"/>
    <property type="match status" value="1"/>
</dbReference>
<dbReference type="PANTHER" id="PTHR22696:SF1">
    <property type="entry name" value="E3 UBIQUITIN-PROTEIN LIGASE RNF26"/>
    <property type="match status" value="1"/>
</dbReference>
<dbReference type="EMBL" id="WHVB01000010">
    <property type="protein sequence ID" value="KAF8479306.1"/>
    <property type="molecule type" value="Genomic_DNA"/>
</dbReference>
<feature type="transmembrane region" description="Helical" evidence="3">
    <location>
        <begin position="266"/>
        <end position="285"/>
    </location>
</feature>
<protein>
    <recommendedName>
        <fullName evidence="4">RING-type domain-containing protein</fullName>
    </recommendedName>
</protein>